<keyword evidence="3" id="KW-0804">Transcription</keyword>
<dbReference type="PANTHER" id="PTHR42756:SF1">
    <property type="entry name" value="TRANSCRIPTIONAL REPRESSOR OF EMRAB OPERON"/>
    <property type="match status" value="1"/>
</dbReference>
<evidence type="ECO:0000313" key="6">
    <source>
        <dbReference type="Proteomes" id="UP000027190"/>
    </source>
</evidence>
<gene>
    <name evidence="5" type="ORF">HY30_07915</name>
</gene>
<reference evidence="5 6" key="1">
    <citation type="journal article" date="2014" name="Antonie Van Leeuwenhoek">
        <title>Hyphomonas beringensis sp. nov. and Hyphomonas chukchiensis sp. nov., isolated from surface seawater of the Bering Sea and Chukchi Sea.</title>
        <authorList>
            <person name="Li C."/>
            <person name="Lai Q."/>
            <person name="Li G."/>
            <person name="Dong C."/>
            <person name="Wang J."/>
            <person name="Liao Y."/>
            <person name="Shao Z."/>
        </authorList>
    </citation>
    <scope>NUCLEOTIDE SEQUENCE [LARGE SCALE GENOMIC DNA]</scope>
    <source>
        <strain evidence="5 6">BH-BN04-4</strain>
    </source>
</reference>
<comment type="caution">
    <text evidence="5">The sequence shown here is derived from an EMBL/GenBank/DDBJ whole genome shotgun (WGS) entry which is preliminary data.</text>
</comment>
<dbReference type="STRING" id="1280947.HY30_07915"/>
<dbReference type="PROSITE" id="PS50995">
    <property type="entry name" value="HTH_MARR_2"/>
    <property type="match status" value="1"/>
</dbReference>
<dbReference type="eggNOG" id="COG1846">
    <property type="taxonomic scope" value="Bacteria"/>
</dbReference>
<evidence type="ECO:0000313" key="5">
    <source>
        <dbReference type="EMBL" id="KCZ56171.1"/>
    </source>
</evidence>
<dbReference type="PANTHER" id="PTHR42756">
    <property type="entry name" value="TRANSCRIPTIONAL REGULATOR, MARR"/>
    <property type="match status" value="1"/>
</dbReference>
<proteinExistence type="predicted"/>
<dbReference type="EMBL" id="AWFG01000052">
    <property type="protein sequence ID" value="KCZ56171.1"/>
    <property type="molecule type" value="Genomic_DNA"/>
</dbReference>
<dbReference type="OrthoDB" id="582199at2"/>
<dbReference type="Pfam" id="PF12802">
    <property type="entry name" value="MarR_2"/>
    <property type="match status" value="1"/>
</dbReference>
<feature type="domain" description="HTH marR-type" evidence="4">
    <location>
        <begin position="17"/>
        <end position="149"/>
    </location>
</feature>
<keyword evidence="1" id="KW-0805">Transcription regulation</keyword>
<keyword evidence="6" id="KW-1185">Reference proteome</keyword>
<dbReference type="Gene3D" id="1.10.10.10">
    <property type="entry name" value="Winged helix-like DNA-binding domain superfamily/Winged helix DNA-binding domain"/>
    <property type="match status" value="1"/>
</dbReference>
<dbReference type="SUPFAM" id="SSF46785">
    <property type="entry name" value="Winged helix' DNA-binding domain"/>
    <property type="match status" value="1"/>
</dbReference>
<dbReference type="PRINTS" id="PR00598">
    <property type="entry name" value="HTHMARR"/>
</dbReference>
<dbReference type="GO" id="GO:0003677">
    <property type="term" value="F:DNA binding"/>
    <property type="evidence" value="ECO:0007669"/>
    <property type="project" value="UniProtKB-KW"/>
</dbReference>
<evidence type="ECO:0000256" key="2">
    <source>
        <dbReference type="ARBA" id="ARBA00023125"/>
    </source>
</evidence>
<dbReference type="AlphaFoldDB" id="A0A062U788"/>
<sequence>MAVSTRSHGTDIKEDPRIDFSFLLGEVTRLLRGAFDHEMEAIGLTRSQWHVLVYVLKMDGPTQTALAEALDIARPSVGALIDQLENSGYVSRERDAHDRRVWRIMPTQLASQRAEAFAQSAERVATQVFASIEDRDLSAAMALLSTLRENLISPTPDRLEKDGNC</sequence>
<protein>
    <recommendedName>
        <fullName evidence="4">HTH marR-type domain-containing protein</fullName>
    </recommendedName>
</protein>
<dbReference type="InterPro" id="IPR036388">
    <property type="entry name" value="WH-like_DNA-bd_sf"/>
</dbReference>
<evidence type="ECO:0000256" key="3">
    <source>
        <dbReference type="ARBA" id="ARBA00023163"/>
    </source>
</evidence>
<dbReference type="InterPro" id="IPR000835">
    <property type="entry name" value="HTH_MarR-typ"/>
</dbReference>
<evidence type="ECO:0000256" key="1">
    <source>
        <dbReference type="ARBA" id="ARBA00023015"/>
    </source>
</evidence>
<dbReference type="PATRIC" id="fig|1280947.3.peg.2997"/>
<dbReference type="RefSeq" id="WP_051615541.1">
    <property type="nucleotide sequence ID" value="NZ_AWFG01000052.1"/>
</dbReference>
<keyword evidence="2" id="KW-0238">DNA-binding</keyword>
<organism evidence="5 6">
    <name type="scientific">Hyphomonas chukchiensis</name>
    <dbReference type="NCBI Taxonomy" id="1280947"/>
    <lineage>
        <taxon>Bacteria</taxon>
        <taxon>Pseudomonadati</taxon>
        <taxon>Pseudomonadota</taxon>
        <taxon>Alphaproteobacteria</taxon>
        <taxon>Hyphomonadales</taxon>
        <taxon>Hyphomonadaceae</taxon>
        <taxon>Hyphomonas</taxon>
    </lineage>
</organism>
<dbReference type="InterPro" id="IPR036390">
    <property type="entry name" value="WH_DNA-bd_sf"/>
</dbReference>
<name>A0A062U788_9PROT</name>
<evidence type="ECO:0000259" key="4">
    <source>
        <dbReference type="PROSITE" id="PS50995"/>
    </source>
</evidence>
<dbReference type="SMART" id="SM00347">
    <property type="entry name" value="HTH_MARR"/>
    <property type="match status" value="1"/>
</dbReference>
<accession>A0A062U788</accession>
<dbReference type="GO" id="GO:0003700">
    <property type="term" value="F:DNA-binding transcription factor activity"/>
    <property type="evidence" value="ECO:0007669"/>
    <property type="project" value="InterPro"/>
</dbReference>
<dbReference type="Proteomes" id="UP000027190">
    <property type="component" value="Unassembled WGS sequence"/>
</dbReference>